<dbReference type="InterPro" id="IPR058934">
    <property type="entry name" value="YMC020W-like"/>
</dbReference>
<dbReference type="AlphaFoldDB" id="A0A9W7Y0Q3"/>
<protein>
    <recommendedName>
        <fullName evidence="2">YMC020W-like alpha/beta hydrolase domain-containing protein</fullName>
    </recommendedName>
</protein>
<dbReference type="PANTHER" id="PTHR47349:SF1">
    <property type="entry name" value="AER328WP"/>
    <property type="match status" value="1"/>
</dbReference>
<dbReference type="OrthoDB" id="5598028at2759"/>
<reference evidence="3" key="1">
    <citation type="submission" date="2022-07" db="EMBL/GenBank/DDBJ databases">
        <title>Phylogenomic reconstructions and comparative analyses of Kickxellomycotina fungi.</title>
        <authorList>
            <person name="Reynolds N.K."/>
            <person name="Stajich J.E."/>
            <person name="Barry K."/>
            <person name="Grigoriev I.V."/>
            <person name="Crous P."/>
            <person name="Smith M.E."/>
        </authorList>
    </citation>
    <scope>NUCLEOTIDE SEQUENCE</scope>
    <source>
        <strain evidence="3">NBRC 32514</strain>
    </source>
</reference>
<feature type="domain" description="YMC020W-like alpha/beta hydrolase" evidence="2">
    <location>
        <begin position="177"/>
        <end position="393"/>
    </location>
</feature>
<gene>
    <name evidence="3" type="ORF">LPJ53_003037</name>
</gene>
<organism evidence="3 4">
    <name type="scientific">Coemansia erecta</name>
    <dbReference type="NCBI Taxonomy" id="147472"/>
    <lineage>
        <taxon>Eukaryota</taxon>
        <taxon>Fungi</taxon>
        <taxon>Fungi incertae sedis</taxon>
        <taxon>Zoopagomycota</taxon>
        <taxon>Kickxellomycotina</taxon>
        <taxon>Kickxellomycetes</taxon>
        <taxon>Kickxellales</taxon>
        <taxon>Kickxellaceae</taxon>
        <taxon>Coemansia</taxon>
    </lineage>
</organism>
<dbReference type="Pfam" id="PF26147">
    <property type="entry name" value="AB_HYDROLASE_YMC0-YMC35"/>
    <property type="match status" value="2"/>
</dbReference>
<feature type="region of interest" description="Disordered" evidence="1">
    <location>
        <begin position="112"/>
        <end position="163"/>
    </location>
</feature>
<dbReference type="Proteomes" id="UP001149813">
    <property type="component" value="Unassembled WGS sequence"/>
</dbReference>
<feature type="compositionally biased region" description="Low complexity" evidence="1">
    <location>
        <begin position="117"/>
        <end position="133"/>
    </location>
</feature>
<evidence type="ECO:0000313" key="4">
    <source>
        <dbReference type="Proteomes" id="UP001149813"/>
    </source>
</evidence>
<sequence length="488" mass="53789">MDEGAHRLGNIAVIGVHGWFPIRMLQMIAGEPTGKSEKFCLMMRDALKSYLYEQHGVEVDDSRITLFPLVGEGRIEDRVEMLLSQIVDADGPNEGSQGANADVVARSDSRATSDIVSSSSPAAATAATATATKSKAKSKGKDKADSVKESGAADSSGNPAGKQSAMIAEALMPERSRRVEKLKEADTVFVVTHSQGTPVSAMLLERLMELDIIDTHRQRVGMLAMAGISHGPFPYLKDNVVIRYIESEAARELFELMDPSSYQSQRYVAALSTILHKGVRLICTGSWVDEVVPLYSAIIQGVSHPNVYRAVYIDAPHYHDDFLTSLIVFALRLRNMDIYDHDLLMHLSEVVAGSLWGHSGHSTVYGEPAVYKLSIKWLLYSTASTSVSTSASTSVPTAPAGYQANAQQASVSGSQIHMSYRPFNAGEKLNPFFIPWIMRTLWDEPEIRQNDSLRIELRRLAKQFDKWMPETKAGKELKYRLEPVRAAL</sequence>
<evidence type="ECO:0000313" key="3">
    <source>
        <dbReference type="EMBL" id="KAJ1722540.1"/>
    </source>
</evidence>
<dbReference type="EMBL" id="JANBOJ010000106">
    <property type="protein sequence ID" value="KAJ1722540.1"/>
    <property type="molecule type" value="Genomic_DNA"/>
</dbReference>
<dbReference type="PANTHER" id="PTHR47349">
    <property type="entry name" value="CHROMOSOME 8, WHOLE GENOME SHOTGUN SEQUENCE"/>
    <property type="match status" value="1"/>
</dbReference>
<comment type="caution">
    <text evidence="3">The sequence shown here is derived from an EMBL/GenBank/DDBJ whole genome shotgun (WGS) entry which is preliminary data.</text>
</comment>
<feature type="domain" description="YMC020W-like alpha/beta hydrolase" evidence="2">
    <location>
        <begin position="9"/>
        <end position="85"/>
    </location>
</feature>
<feature type="compositionally biased region" description="Basic and acidic residues" evidence="1">
    <location>
        <begin position="139"/>
        <end position="148"/>
    </location>
</feature>
<keyword evidence="4" id="KW-1185">Reference proteome</keyword>
<accession>A0A9W7Y0Q3</accession>
<dbReference type="InterPro" id="IPR058933">
    <property type="entry name" value="YMC020W-like_ab_hydrolase"/>
</dbReference>
<evidence type="ECO:0000256" key="1">
    <source>
        <dbReference type="SAM" id="MobiDB-lite"/>
    </source>
</evidence>
<name>A0A9W7Y0Q3_9FUNG</name>
<proteinExistence type="predicted"/>
<evidence type="ECO:0000259" key="2">
    <source>
        <dbReference type="Pfam" id="PF26147"/>
    </source>
</evidence>